<dbReference type="GO" id="GO:0043190">
    <property type="term" value="C:ATP-binding cassette (ABC) transporter complex"/>
    <property type="evidence" value="ECO:0007669"/>
    <property type="project" value="InterPro"/>
</dbReference>
<dbReference type="Proteomes" id="UP000001753">
    <property type="component" value="Chromosome"/>
</dbReference>
<dbReference type="InterPro" id="IPR030678">
    <property type="entry name" value="Peptide/Ni-bd"/>
</dbReference>
<reference evidence="6" key="1">
    <citation type="journal article" date="2012" name="Genome Res.">
        <title>Genomic characterization of the Bacillus cereus sensu lato species: Backdrop to the evolution of Bacillus anthracis.</title>
        <authorList>
            <person name="Zwick M.E."/>
            <person name="Joseph S.J."/>
            <person name="Didelot X."/>
            <person name="Chen P.E."/>
            <person name="Bishop-Lilly K.A."/>
            <person name="Stewart A.C."/>
            <person name="Willner K."/>
            <person name="Nolan N."/>
            <person name="Lentz S."/>
            <person name="Thomason M.K."/>
            <person name="Sozhamannan S."/>
            <person name="Mateczun A.J."/>
            <person name="Du L."/>
            <person name="Read T.D."/>
        </authorList>
    </citation>
    <scope>NUCLEOTIDE SEQUENCE [LARGE SCALE GENOMIC DNA]</scope>
    <source>
        <strain evidence="6">AH603</strain>
    </source>
</reference>
<dbReference type="Gene3D" id="3.40.190.10">
    <property type="entry name" value="Periplasmic binding protein-like II"/>
    <property type="match status" value="1"/>
</dbReference>
<comment type="similarity">
    <text evidence="2">Belongs to the bacterial solute-binding protein 5 family.</text>
</comment>
<feature type="chain" id="PRO_5039286089" evidence="4">
    <location>
        <begin position="27"/>
        <end position="578"/>
    </location>
</feature>
<dbReference type="FunFam" id="3.90.76.10:FF:000004">
    <property type="entry name" value="Peptide ABC transporter substrate-binding protein"/>
    <property type="match status" value="1"/>
</dbReference>
<dbReference type="PROSITE" id="PS01040">
    <property type="entry name" value="SBP_BACTERIAL_5"/>
    <property type="match status" value="1"/>
</dbReference>
<gene>
    <name evidence="6" type="ORF">bcere0026_2000</name>
</gene>
<sequence>MGTMKKKTKKWAGVFSVLLSSSFVLSACGGQEDTASTEPVKQQDLKNIKIEKIAATDKTKVPDKAKNRKDTLVVGISKPGGVFLPYFQQNGWDGNVTSVIFASLVSTDKQGKPTPELAEKWDVSSDQLTYTFHLRKDLKFSDGSPLTADDVAFTLTLLHDKAYEGEIDISQYAVKGGKEYKEGKATSIEGIQVVDPQTIKITTEKVNSQTLTALGGPVLSKAYYGKDYKQNTSLDYLKELYGKPIAAGPYKFEKYIPGQEVRFVANENYYAGKPKIPNFIYKITAGDTKLQLFQTGEVDYTGLGTGDEILEQAKGLQFANIQIETAASFNYIYMNNNKPYLKDKKVRQALIYGLDRKKYVDTALKGYGTVANVPIHPTSWAYTEEGVNKYEYDKEKAKKLLDEAGWKAGSDGIREKDGQKLKLSYFGPSSAKDSDLLIPIAKENYKEIGVEFNPEFMDFNTMLSKVNKGDYDLASVSTPITSDPSETAGEYLSGVNEKSLGYKNAKVDELIKKGIETVDIEKRKPIYKELYKELSDDPPVILLNYRRTITGYNGNIKGIDPEKYNSISANLPVLSFEK</sequence>
<dbReference type="InterPro" id="IPR039424">
    <property type="entry name" value="SBP_5"/>
</dbReference>
<dbReference type="PROSITE" id="PS51257">
    <property type="entry name" value="PROKAR_LIPOPROTEIN"/>
    <property type="match status" value="1"/>
</dbReference>
<evidence type="ECO:0000256" key="2">
    <source>
        <dbReference type="ARBA" id="ARBA00005695"/>
    </source>
</evidence>
<evidence type="ECO:0000256" key="3">
    <source>
        <dbReference type="ARBA" id="ARBA00022729"/>
    </source>
</evidence>
<dbReference type="AlphaFoldDB" id="C2XNF7"/>
<evidence type="ECO:0000256" key="4">
    <source>
        <dbReference type="SAM" id="SignalP"/>
    </source>
</evidence>
<dbReference type="Gene3D" id="3.90.76.10">
    <property type="entry name" value="Dipeptide-binding Protein, Domain 1"/>
    <property type="match status" value="1"/>
</dbReference>
<keyword evidence="3 4" id="KW-0732">Signal</keyword>
<dbReference type="SUPFAM" id="SSF53850">
    <property type="entry name" value="Periplasmic binding protein-like II"/>
    <property type="match status" value="1"/>
</dbReference>
<feature type="signal peptide" evidence="4">
    <location>
        <begin position="1"/>
        <end position="26"/>
    </location>
</feature>
<dbReference type="PIRSF" id="PIRSF002741">
    <property type="entry name" value="MppA"/>
    <property type="match status" value="1"/>
</dbReference>
<feature type="domain" description="Solute-binding protein family 5" evidence="5">
    <location>
        <begin position="112"/>
        <end position="492"/>
    </location>
</feature>
<proteinExistence type="inferred from homology"/>
<dbReference type="EMBL" id="ACMP01000006">
    <property type="protein sequence ID" value="EEL72858.1"/>
    <property type="molecule type" value="Genomic_DNA"/>
</dbReference>
<evidence type="ECO:0000256" key="1">
    <source>
        <dbReference type="ARBA" id="ARBA00004193"/>
    </source>
</evidence>
<dbReference type="PANTHER" id="PTHR30290">
    <property type="entry name" value="PERIPLASMIC BINDING COMPONENT OF ABC TRANSPORTER"/>
    <property type="match status" value="1"/>
</dbReference>
<evidence type="ECO:0000313" key="6">
    <source>
        <dbReference type="EMBL" id="EEL72858.1"/>
    </source>
</evidence>
<dbReference type="CDD" id="cd00995">
    <property type="entry name" value="PBP2_NikA_DppA_OppA_like"/>
    <property type="match status" value="1"/>
</dbReference>
<dbReference type="GO" id="GO:1904680">
    <property type="term" value="F:peptide transmembrane transporter activity"/>
    <property type="evidence" value="ECO:0007669"/>
    <property type="project" value="TreeGrafter"/>
</dbReference>
<evidence type="ECO:0000259" key="5">
    <source>
        <dbReference type="Pfam" id="PF00496"/>
    </source>
</evidence>
<comment type="caution">
    <text evidence="6">The sequence shown here is derived from an EMBL/GenBank/DDBJ whole genome shotgun (WGS) entry which is preliminary data.</text>
</comment>
<organism evidence="6">
    <name type="scientific">Bacillus mycoides</name>
    <dbReference type="NCBI Taxonomy" id="1405"/>
    <lineage>
        <taxon>Bacteria</taxon>
        <taxon>Bacillati</taxon>
        <taxon>Bacillota</taxon>
        <taxon>Bacilli</taxon>
        <taxon>Bacillales</taxon>
        <taxon>Bacillaceae</taxon>
        <taxon>Bacillus</taxon>
        <taxon>Bacillus cereus group</taxon>
    </lineage>
</organism>
<dbReference type="Gene3D" id="3.10.105.10">
    <property type="entry name" value="Dipeptide-binding Protein, Domain 3"/>
    <property type="match status" value="1"/>
</dbReference>
<accession>C2XNF7</accession>
<dbReference type="GO" id="GO:0042597">
    <property type="term" value="C:periplasmic space"/>
    <property type="evidence" value="ECO:0007669"/>
    <property type="project" value="UniProtKB-ARBA"/>
</dbReference>
<dbReference type="Pfam" id="PF00496">
    <property type="entry name" value="SBP_bac_5"/>
    <property type="match status" value="1"/>
</dbReference>
<name>C2XNF7_BACMY</name>
<dbReference type="FunFam" id="3.10.105.10:FF:000016">
    <property type="entry name" value="Oligopeptide ABC transporter, solute-binding protein"/>
    <property type="match status" value="1"/>
</dbReference>
<comment type="subcellular location">
    <subcellularLocation>
        <location evidence="1">Cell membrane</location>
        <topology evidence="1">Lipid-anchor</topology>
    </subcellularLocation>
</comment>
<dbReference type="InterPro" id="IPR000914">
    <property type="entry name" value="SBP_5_dom"/>
</dbReference>
<dbReference type="PANTHER" id="PTHR30290:SF81">
    <property type="entry name" value="OLIGOPEPTIDE-BINDING PROTEIN OPPA"/>
    <property type="match status" value="1"/>
</dbReference>
<protein>
    <submittedName>
        <fullName evidence="6">Oligopeptide transporter, periplasmic-binding protein</fullName>
    </submittedName>
</protein>
<dbReference type="HOGENOM" id="CLU_017028_8_4_9"/>
<dbReference type="InterPro" id="IPR023765">
    <property type="entry name" value="SBP_5_CS"/>
</dbReference>
<dbReference type="GO" id="GO:0015833">
    <property type="term" value="P:peptide transport"/>
    <property type="evidence" value="ECO:0007669"/>
    <property type="project" value="TreeGrafter"/>
</dbReference>